<feature type="region of interest" description="Disordered" evidence="1">
    <location>
        <begin position="81"/>
        <end position="100"/>
    </location>
</feature>
<evidence type="ECO:0000313" key="2">
    <source>
        <dbReference type="EMBL" id="KAK7750724.1"/>
    </source>
</evidence>
<name>A0AAN9YQV0_9PEZI</name>
<reference evidence="2 3" key="1">
    <citation type="submission" date="2024-02" db="EMBL/GenBank/DDBJ databases">
        <title>De novo assembly and annotation of 12 fungi associated with fruit tree decline syndrome in Ontario, Canada.</title>
        <authorList>
            <person name="Sulman M."/>
            <person name="Ellouze W."/>
            <person name="Ilyukhin E."/>
        </authorList>
    </citation>
    <scope>NUCLEOTIDE SEQUENCE [LARGE SCALE GENOMIC DNA]</scope>
    <source>
        <strain evidence="2 3">M11/M66-122</strain>
    </source>
</reference>
<organism evidence="2 3">
    <name type="scientific">Diatrype stigma</name>
    <dbReference type="NCBI Taxonomy" id="117547"/>
    <lineage>
        <taxon>Eukaryota</taxon>
        <taxon>Fungi</taxon>
        <taxon>Dikarya</taxon>
        <taxon>Ascomycota</taxon>
        <taxon>Pezizomycotina</taxon>
        <taxon>Sordariomycetes</taxon>
        <taxon>Xylariomycetidae</taxon>
        <taxon>Xylariales</taxon>
        <taxon>Diatrypaceae</taxon>
        <taxon>Diatrype</taxon>
    </lineage>
</organism>
<dbReference type="EMBL" id="JAKJXP020000059">
    <property type="protein sequence ID" value="KAK7750724.1"/>
    <property type="molecule type" value="Genomic_DNA"/>
</dbReference>
<protein>
    <submittedName>
        <fullName evidence="2">Uncharacterized protein</fullName>
    </submittedName>
</protein>
<feature type="region of interest" description="Disordered" evidence="1">
    <location>
        <begin position="208"/>
        <end position="242"/>
    </location>
</feature>
<sequence>MQDGMLVAETVLYSDLHQKLSRHSYLGDSGEGDEFVSWRQKWEYLWALPTSSMMKLGYHAACLILSLRGLEESGGALQPQTFLSDDADTGSDNGQESTDFSHERAGEKCYNMRAHACKHAKLVLETILKMPPSLSDSVPTCLCLCIGYCALLLAHYDESQSRITEQDSLDVINRIDEWIRHAPGKAWSFKYGDLARRKVEARISKAKRADSRDLARHGGAHQATRIRPGLQEHASGLDTPAGDSVAEVRDELGESGVYHAAEWIPQEQSFDPTTAVPGFEHSPFPSLEYYFGGGFYDFTK</sequence>
<evidence type="ECO:0000313" key="3">
    <source>
        <dbReference type="Proteomes" id="UP001320420"/>
    </source>
</evidence>
<proteinExistence type="predicted"/>
<evidence type="ECO:0000256" key="1">
    <source>
        <dbReference type="SAM" id="MobiDB-lite"/>
    </source>
</evidence>
<dbReference type="Proteomes" id="UP001320420">
    <property type="component" value="Unassembled WGS sequence"/>
</dbReference>
<keyword evidence="3" id="KW-1185">Reference proteome</keyword>
<comment type="caution">
    <text evidence="2">The sequence shown here is derived from an EMBL/GenBank/DDBJ whole genome shotgun (WGS) entry which is preliminary data.</text>
</comment>
<accession>A0AAN9YQV0</accession>
<dbReference type="AlphaFoldDB" id="A0AAN9YQV0"/>
<gene>
    <name evidence="2" type="ORF">SLS62_007275</name>
</gene>